<feature type="chain" id="PRO_5041209989" evidence="1">
    <location>
        <begin position="20"/>
        <end position="150"/>
    </location>
</feature>
<feature type="signal peptide" evidence="1">
    <location>
        <begin position="1"/>
        <end position="19"/>
    </location>
</feature>
<dbReference type="Proteomes" id="UP001174997">
    <property type="component" value="Unassembled WGS sequence"/>
</dbReference>
<evidence type="ECO:0000313" key="3">
    <source>
        <dbReference type="Proteomes" id="UP001174997"/>
    </source>
</evidence>
<proteinExistence type="predicted"/>
<protein>
    <submittedName>
        <fullName evidence="2">Uncharacterized protein</fullName>
    </submittedName>
</protein>
<keyword evidence="3" id="KW-1185">Reference proteome</keyword>
<name>A0AA39ZDQ0_9PEZI</name>
<evidence type="ECO:0000256" key="1">
    <source>
        <dbReference type="SAM" id="SignalP"/>
    </source>
</evidence>
<dbReference type="EMBL" id="JAULSY010000047">
    <property type="protein sequence ID" value="KAK0669066.1"/>
    <property type="molecule type" value="Genomic_DNA"/>
</dbReference>
<reference evidence="2" key="1">
    <citation type="submission" date="2023-06" db="EMBL/GenBank/DDBJ databases">
        <title>Genome-scale phylogeny and comparative genomics of the fungal order Sordariales.</title>
        <authorList>
            <consortium name="Lawrence Berkeley National Laboratory"/>
            <person name="Hensen N."/>
            <person name="Bonometti L."/>
            <person name="Westerberg I."/>
            <person name="Brannstrom I.O."/>
            <person name="Guillou S."/>
            <person name="Cros-Aarteil S."/>
            <person name="Calhoun S."/>
            <person name="Haridas S."/>
            <person name="Kuo A."/>
            <person name="Mondo S."/>
            <person name="Pangilinan J."/>
            <person name="Riley R."/>
            <person name="Labutti K."/>
            <person name="Andreopoulos B."/>
            <person name="Lipzen A."/>
            <person name="Chen C."/>
            <person name="Yanf M."/>
            <person name="Daum C."/>
            <person name="Ng V."/>
            <person name="Clum A."/>
            <person name="Steindorff A."/>
            <person name="Ohm R."/>
            <person name="Martin F."/>
            <person name="Silar P."/>
            <person name="Natvig D."/>
            <person name="Lalanne C."/>
            <person name="Gautier V."/>
            <person name="Ament-Velasquez S.L."/>
            <person name="Kruys A."/>
            <person name="Hutchinson M.I."/>
            <person name="Powell A.J."/>
            <person name="Barry K."/>
            <person name="Miller A.N."/>
            <person name="Grigoriev I.V."/>
            <person name="Debuchy R."/>
            <person name="Gladieux P."/>
            <person name="Thoren M.H."/>
            <person name="Johannesson H."/>
        </authorList>
    </citation>
    <scope>NUCLEOTIDE SEQUENCE</scope>
    <source>
        <strain evidence="2">CBS 307.81</strain>
    </source>
</reference>
<accession>A0AA39ZDQ0</accession>
<gene>
    <name evidence="2" type="ORF">QBC41DRAFT_112449</name>
</gene>
<organism evidence="2 3">
    <name type="scientific">Cercophora samala</name>
    <dbReference type="NCBI Taxonomy" id="330535"/>
    <lineage>
        <taxon>Eukaryota</taxon>
        <taxon>Fungi</taxon>
        <taxon>Dikarya</taxon>
        <taxon>Ascomycota</taxon>
        <taxon>Pezizomycotina</taxon>
        <taxon>Sordariomycetes</taxon>
        <taxon>Sordariomycetidae</taxon>
        <taxon>Sordariales</taxon>
        <taxon>Lasiosphaeriaceae</taxon>
        <taxon>Cercophora</taxon>
    </lineage>
</organism>
<keyword evidence="1" id="KW-0732">Signal</keyword>
<comment type="caution">
    <text evidence="2">The sequence shown here is derived from an EMBL/GenBank/DDBJ whole genome shotgun (WGS) entry which is preliminary data.</text>
</comment>
<dbReference type="AlphaFoldDB" id="A0AA39ZDQ0"/>
<sequence>MRTTSVFLLLHLTGLAVHAQMNQCARDCVVDWCQPICGDNLRCRGPCMDDCEDSCVRCEMHHNCPDDLLDYSPIVLSKVSGTTEKDLWVTGTKETSSNDESGVEKAAVVPTFERLNDALWRGHQEGRVAGDTRKVVAKTHANRGHRQRAA</sequence>
<evidence type="ECO:0000313" key="2">
    <source>
        <dbReference type="EMBL" id="KAK0669066.1"/>
    </source>
</evidence>